<feature type="compositionally biased region" description="Low complexity" evidence="1">
    <location>
        <begin position="42"/>
        <end position="51"/>
    </location>
</feature>
<sequence>AAGAAFMASILAFDLSASPNLWRGRRACDGRLSSKLKPSEPEPSSLEPSSPKRCRMEPSSSSAATAA</sequence>
<evidence type="ECO:0000313" key="2">
    <source>
        <dbReference type="EnsemblProtists" id="EOD07590"/>
    </source>
</evidence>
<dbReference type="KEGG" id="ehx:EMIHUDRAFT_372135"/>
<dbReference type="PaxDb" id="2903-EOD07590"/>
<dbReference type="HOGENOM" id="CLU_2820500_0_0_1"/>
<dbReference type="RefSeq" id="XP_005760019.1">
    <property type="nucleotide sequence ID" value="XM_005759962.1"/>
</dbReference>
<evidence type="ECO:0000256" key="1">
    <source>
        <dbReference type="SAM" id="MobiDB-lite"/>
    </source>
</evidence>
<evidence type="ECO:0000313" key="3">
    <source>
        <dbReference type="Proteomes" id="UP000013827"/>
    </source>
</evidence>
<dbReference type="Proteomes" id="UP000013827">
    <property type="component" value="Unassembled WGS sequence"/>
</dbReference>
<protein>
    <submittedName>
        <fullName evidence="2">Uncharacterized protein</fullName>
    </submittedName>
</protein>
<organism evidence="2 3">
    <name type="scientific">Emiliania huxleyi (strain CCMP1516)</name>
    <dbReference type="NCBI Taxonomy" id="280463"/>
    <lineage>
        <taxon>Eukaryota</taxon>
        <taxon>Haptista</taxon>
        <taxon>Haptophyta</taxon>
        <taxon>Prymnesiophyceae</taxon>
        <taxon>Isochrysidales</taxon>
        <taxon>Noelaerhabdaceae</taxon>
        <taxon>Emiliania</taxon>
    </lineage>
</organism>
<dbReference type="EnsemblProtists" id="EOD07590">
    <property type="protein sequence ID" value="EOD07590"/>
    <property type="gene ID" value="EMIHUDRAFT_372135"/>
</dbReference>
<reference evidence="3" key="1">
    <citation type="journal article" date="2013" name="Nature">
        <title>Pan genome of the phytoplankton Emiliania underpins its global distribution.</title>
        <authorList>
            <person name="Read B.A."/>
            <person name="Kegel J."/>
            <person name="Klute M.J."/>
            <person name="Kuo A."/>
            <person name="Lefebvre S.C."/>
            <person name="Maumus F."/>
            <person name="Mayer C."/>
            <person name="Miller J."/>
            <person name="Monier A."/>
            <person name="Salamov A."/>
            <person name="Young J."/>
            <person name="Aguilar M."/>
            <person name="Claverie J.M."/>
            <person name="Frickenhaus S."/>
            <person name="Gonzalez K."/>
            <person name="Herman E.K."/>
            <person name="Lin Y.C."/>
            <person name="Napier J."/>
            <person name="Ogata H."/>
            <person name="Sarno A.F."/>
            <person name="Shmutz J."/>
            <person name="Schroeder D."/>
            <person name="de Vargas C."/>
            <person name="Verret F."/>
            <person name="von Dassow P."/>
            <person name="Valentin K."/>
            <person name="Van de Peer Y."/>
            <person name="Wheeler G."/>
            <person name="Dacks J.B."/>
            <person name="Delwiche C.F."/>
            <person name="Dyhrman S.T."/>
            <person name="Glockner G."/>
            <person name="John U."/>
            <person name="Richards T."/>
            <person name="Worden A.Z."/>
            <person name="Zhang X."/>
            <person name="Grigoriev I.V."/>
            <person name="Allen A.E."/>
            <person name="Bidle K."/>
            <person name="Borodovsky M."/>
            <person name="Bowler C."/>
            <person name="Brownlee C."/>
            <person name="Cock J.M."/>
            <person name="Elias M."/>
            <person name="Gladyshev V.N."/>
            <person name="Groth M."/>
            <person name="Guda C."/>
            <person name="Hadaegh A."/>
            <person name="Iglesias-Rodriguez M.D."/>
            <person name="Jenkins J."/>
            <person name="Jones B.M."/>
            <person name="Lawson T."/>
            <person name="Leese F."/>
            <person name="Lindquist E."/>
            <person name="Lobanov A."/>
            <person name="Lomsadze A."/>
            <person name="Malik S.B."/>
            <person name="Marsh M.E."/>
            <person name="Mackinder L."/>
            <person name="Mock T."/>
            <person name="Mueller-Roeber B."/>
            <person name="Pagarete A."/>
            <person name="Parker M."/>
            <person name="Probert I."/>
            <person name="Quesneville H."/>
            <person name="Raines C."/>
            <person name="Rensing S.A."/>
            <person name="Riano-Pachon D.M."/>
            <person name="Richier S."/>
            <person name="Rokitta S."/>
            <person name="Shiraiwa Y."/>
            <person name="Soanes D.M."/>
            <person name="van der Giezen M."/>
            <person name="Wahlund T.M."/>
            <person name="Williams B."/>
            <person name="Wilson W."/>
            <person name="Wolfe G."/>
            <person name="Wurch L.L."/>
        </authorList>
    </citation>
    <scope>NUCLEOTIDE SEQUENCE</scope>
</reference>
<name>A0A0D3I8K5_EMIH1</name>
<accession>A0A0D3I8K5</accession>
<dbReference type="AlphaFoldDB" id="A0A0D3I8K5"/>
<reference evidence="2" key="2">
    <citation type="submission" date="2024-10" db="UniProtKB">
        <authorList>
            <consortium name="EnsemblProtists"/>
        </authorList>
    </citation>
    <scope>IDENTIFICATION</scope>
</reference>
<proteinExistence type="predicted"/>
<keyword evidence="3" id="KW-1185">Reference proteome</keyword>
<feature type="region of interest" description="Disordered" evidence="1">
    <location>
        <begin position="32"/>
        <end position="67"/>
    </location>
</feature>
<dbReference type="GeneID" id="17253740"/>
<feature type="compositionally biased region" description="Polar residues" evidence="1">
    <location>
        <begin position="58"/>
        <end position="67"/>
    </location>
</feature>